<feature type="transmembrane region" description="Helical" evidence="8">
    <location>
        <begin position="12"/>
        <end position="36"/>
    </location>
</feature>
<protein>
    <submittedName>
        <fullName evidence="9">AzlC family ABC transporter permease</fullName>
    </submittedName>
</protein>
<keyword evidence="3" id="KW-0813">Transport</keyword>
<dbReference type="EMBL" id="CP073347">
    <property type="protein sequence ID" value="UTW11903.1"/>
    <property type="molecule type" value="Genomic_DNA"/>
</dbReference>
<dbReference type="InterPro" id="IPR011606">
    <property type="entry name" value="Brnchd-chn_aa_trnsp_permease"/>
</dbReference>
<gene>
    <name evidence="9" type="ORF">KDW95_22120</name>
</gene>
<keyword evidence="5 8" id="KW-0812">Transmembrane</keyword>
<keyword evidence="4" id="KW-1003">Cell membrane</keyword>
<evidence type="ECO:0000256" key="4">
    <source>
        <dbReference type="ARBA" id="ARBA00022475"/>
    </source>
</evidence>
<comment type="subcellular location">
    <subcellularLocation>
        <location evidence="1">Cell membrane</location>
        <topology evidence="1">Multi-pass membrane protein</topology>
    </subcellularLocation>
</comment>
<dbReference type="PANTHER" id="PTHR34979">
    <property type="entry name" value="INNER MEMBRANE PROTEIN YGAZ"/>
    <property type="match status" value="1"/>
</dbReference>
<sequence length="254" mass="27074">MQYTTGKEAFYAGIRALLPAAPGVIPFGLVTGVTAIEQGLSPLTTIGMTVLFFAGAAQMAALQLLRNDAFPLVIIVTALVINLRFLMYSASMAPHFAGLPKRWTWPMSYVLSDQAYVLSILKFSSGKAPLYGHYFFAGAAFSMWLTWQLAVMAGVFLGAEIPASWSLDFAIPLVFLALLVPSVRNRACLVAACVGGAVAVLATGMAYNLGLLVASFCGIGAGLLVEHYQCRRPRRVADAGLEKTDSRVSEDSAP</sequence>
<keyword evidence="6 8" id="KW-1133">Transmembrane helix</keyword>
<dbReference type="RefSeq" id="WP_255853953.1">
    <property type="nucleotide sequence ID" value="NZ_CP073347.1"/>
</dbReference>
<feature type="transmembrane region" description="Helical" evidence="8">
    <location>
        <begin position="103"/>
        <end position="121"/>
    </location>
</feature>
<proteinExistence type="inferred from homology"/>
<keyword evidence="7 8" id="KW-0472">Membrane</keyword>
<feature type="transmembrane region" description="Helical" evidence="8">
    <location>
        <begin position="42"/>
        <end position="62"/>
    </location>
</feature>
<dbReference type="Proteomes" id="UP001058461">
    <property type="component" value="Chromosome"/>
</dbReference>
<keyword evidence="10" id="KW-1185">Reference proteome</keyword>
<feature type="transmembrane region" description="Helical" evidence="8">
    <location>
        <begin position="187"/>
        <end position="203"/>
    </location>
</feature>
<evidence type="ECO:0000313" key="10">
    <source>
        <dbReference type="Proteomes" id="UP001058461"/>
    </source>
</evidence>
<feature type="transmembrane region" description="Helical" evidence="8">
    <location>
        <begin position="163"/>
        <end position="180"/>
    </location>
</feature>
<reference evidence="9" key="1">
    <citation type="submission" date="2021-04" db="EMBL/GenBank/DDBJ databases">
        <title>Oceanospirillales bacteria with DddD are important DMSP degraders in coastal seawater.</title>
        <authorList>
            <person name="Liu J."/>
        </authorList>
    </citation>
    <scope>NUCLEOTIDE SEQUENCE</scope>
    <source>
        <strain evidence="9">D13-1</strain>
    </source>
</reference>
<feature type="transmembrane region" description="Helical" evidence="8">
    <location>
        <begin position="209"/>
        <end position="225"/>
    </location>
</feature>
<evidence type="ECO:0000313" key="9">
    <source>
        <dbReference type="EMBL" id="UTW11903.1"/>
    </source>
</evidence>
<evidence type="ECO:0000256" key="8">
    <source>
        <dbReference type="SAM" id="Phobius"/>
    </source>
</evidence>
<organism evidence="9 10">
    <name type="scientific">Marinobacterium rhizophilum</name>
    <dbReference type="NCBI Taxonomy" id="420402"/>
    <lineage>
        <taxon>Bacteria</taxon>
        <taxon>Pseudomonadati</taxon>
        <taxon>Pseudomonadota</taxon>
        <taxon>Gammaproteobacteria</taxon>
        <taxon>Oceanospirillales</taxon>
        <taxon>Oceanospirillaceae</taxon>
        <taxon>Marinobacterium</taxon>
    </lineage>
</organism>
<evidence type="ECO:0000256" key="2">
    <source>
        <dbReference type="ARBA" id="ARBA00010735"/>
    </source>
</evidence>
<accession>A0ABY5HI37</accession>
<evidence type="ECO:0000256" key="1">
    <source>
        <dbReference type="ARBA" id="ARBA00004651"/>
    </source>
</evidence>
<name>A0ABY5HI37_9GAMM</name>
<feature type="transmembrane region" description="Helical" evidence="8">
    <location>
        <begin position="133"/>
        <end position="157"/>
    </location>
</feature>
<dbReference type="PANTHER" id="PTHR34979:SF1">
    <property type="entry name" value="INNER MEMBRANE PROTEIN YGAZ"/>
    <property type="match status" value="1"/>
</dbReference>
<evidence type="ECO:0000256" key="6">
    <source>
        <dbReference type="ARBA" id="ARBA00022989"/>
    </source>
</evidence>
<feature type="transmembrane region" description="Helical" evidence="8">
    <location>
        <begin position="69"/>
        <end position="91"/>
    </location>
</feature>
<comment type="similarity">
    <text evidence="2">Belongs to the AzlC family.</text>
</comment>
<evidence type="ECO:0000256" key="5">
    <source>
        <dbReference type="ARBA" id="ARBA00022692"/>
    </source>
</evidence>
<evidence type="ECO:0000256" key="3">
    <source>
        <dbReference type="ARBA" id="ARBA00022448"/>
    </source>
</evidence>
<evidence type="ECO:0000256" key="7">
    <source>
        <dbReference type="ARBA" id="ARBA00023136"/>
    </source>
</evidence>
<dbReference type="Pfam" id="PF03591">
    <property type="entry name" value="AzlC"/>
    <property type="match status" value="1"/>
</dbReference>